<sequence>MKNSALYKVGEYIMISGNDIIPNSTNKHGYMRRVAEISGSQIRIDAPIPREVRLNPRIALMALAPTLRIFGAGSIFNTSPSAGRSPLIDFFATNNPQVSGITVSDNGTTGINVAHSLGGTIDCTVRDLLNDSTVYFGYGVNVSGATRGLVVKGTMLRVRHAVTTNAGPDLPNIGPAGEPEDCHFEPHAIDCSDKGVDTHRVGWNTTIVPHVEGGRGGVQVRADNTKVLGGTIVGGAGPGVAITSVVAVAAQVEDVSISRLQASGSAIFAQGPVNAKNITIRDSYGPNIVLSSNCTVEGGSISGGSPVGVSFTGSNNSVTNIQLGDSVTTPYIAAAGTTNNTFTTAPPVDIEPMPAPVCTVPPVVSGEAKVAKTLSVSPGTWSLPIVTYLYTWRRDGVDIVGGVDRTNPRYDTVAADVGHTLTAVVRAKRPGYAVGEATSEPLTIAPGDALVPATPSTITGSPVVGSWLTIIKGAWTPGAQSSSVQWLLDGTDIPGVNTATYRVRSTDTGHRISVRVTAVRAGWTNGVSETASLLVQ</sequence>
<evidence type="ECO:0000313" key="1">
    <source>
        <dbReference type="EMBL" id="MCS5716765.1"/>
    </source>
</evidence>
<reference evidence="1" key="1">
    <citation type="submission" date="2022-08" db="EMBL/GenBank/DDBJ databases">
        <authorList>
            <person name="Deng Y."/>
            <person name="Han X.-F."/>
            <person name="Zhang Y.-Q."/>
        </authorList>
    </citation>
    <scope>NUCLEOTIDE SEQUENCE</scope>
    <source>
        <strain evidence="1">CPCC 205763</strain>
    </source>
</reference>
<evidence type="ECO:0000313" key="2">
    <source>
        <dbReference type="Proteomes" id="UP001165584"/>
    </source>
</evidence>
<name>A0ABT2GKM7_9MICO</name>
<dbReference type="SMART" id="SM00710">
    <property type="entry name" value="PbH1"/>
    <property type="match status" value="3"/>
</dbReference>
<comment type="caution">
    <text evidence="1">The sequence shown here is derived from an EMBL/GenBank/DDBJ whole genome shotgun (WGS) entry which is preliminary data.</text>
</comment>
<organism evidence="1 2">
    <name type="scientific">Herbiconiux aconitum</name>
    <dbReference type="NCBI Taxonomy" id="2970913"/>
    <lineage>
        <taxon>Bacteria</taxon>
        <taxon>Bacillati</taxon>
        <taxon>Actinomycetota</taxon>
        <taxon>Actinomycetes</taxon>
        <taxon>Micrococcales</taxon>
        <taxon>Microbacteriaceae</taxon>
        <taxon>Herbiconiux</taxon>
    </lineage>
</organism>
<gene>
    <name evidence="1" type="ORF">N1027_01295</name>
</gene>
<dbReference type="Proteomes" id="UP001165584">
    <property type="component" value="Unassembled WGS sequence"/>
</dbReference>
<keyword evidence="2" id="KW-1185">Reference proteome</keyword>
<proteinExistence type="predicted"/>
<dbReference type="EMBL" id="JANLCM010000001">
    <property type="protein sequence ID" value="MCS5716765.1"/>
    <property type="molecule type" value="Genomic_DNA"/>
</dbReference>
<accession>A0ABT2GKM7</accession>
<dbReference type="SUPFAM" id="SSF51126">
    <property type="entry name" value="Pectin lyase-like"/>
    <property type="match status" value="1"/>
</dbReference>
<dbReference type="Gene3D" id="2.60.40.2700">
    <property type="match status" value="2"/>
</dbReference>
<dbReference type="InterPro" id="IPR006626">
    <property type="entry name" value="PbH1"/>
</dbReference>
<dbReference type="RefSeq" id="WP_259504262.1">
    <property type="nucleotide sequence ID" value="NZ_JANLCM010000001.1"/>
</dbReference>
<dbReference type="InterPro" id="IPR011050">
    <property type="entry name" value="Pectin_lyase_fold/virulence"/>
</dbReference>
<protein>
    <submittedName>
        <fullName evidence="1">Uncharacterized protein</fullName>
    </submittedName>
</protein>